<feature type="domain" description="Carbohydrate-binding" evidence="1">
    <location>
        <begin position="38"/>
        <end position="200"/>
    </location>
</feature>
<dbReference type="Pfam" id="PF06452">
    <property type="entry name" value="CBM9_1"/>
    <property type="match status" value="1"/>
</dbReference>
<evidence type="ECO:0000313" key="3">
    <source>
        <dbReference type="Proteomes" id="UP000743001"/>
    </source>
</evidence>
<keyword evidence="3" id="KW-1185">Reference proteome</keyword>
<dbReference type="EMBL" id="JAHLQJ010000016">
    <property type="protein sequence ID" value="MBU5673634.1"/>
    <property type="molecule type" value="Genomic_DNA"/>
</dbReference>
<reference evidence="2 3" key="1">
    <citation type="submission" date="2021-06" db="EMBL/GenBank/DDBJ databases">
        <authorList>
            <person name="Sun Q."/>
            <person name="Li D."/>
        </authorList>
    </citation>
    <scope>NUCLEOTIDE SEQUENCE [LARGE SCALE GENOMIC DNA]</scope>
    <source>
        <strain evidence="2 3">MSJ-6</strain>
    </source>
</reference>
<dbReference type="CDD" id="cd09620">
    <property type="entry name" value="CBM9_like_3"/>
    <property type="match status" value="1"/>
</dbReference>
<organism evidence="2 3">
    <name type="scientific">Paenibacillus brevis</name>
    <dbReference type="NCBI Taxonomy" id="2841508"/>
    <lineage>
        <taxon>Bacteria</taxon>
        <taxon>Bacillati</taxon>
        <taxon>Bacillota</taxon>
        <taxon>Bacilli</taxon>
        <taxon>Bacillales</taxon>
        <taxon>Paenibacillaceae</taxon>
        <taxon>Paenibacillus</taxon>
    </lineage>
</organism>
<dbReference type="Proteomes" id="UP000743001">
    <property type="component" value="Unassembled WGS sequence"/>
</dbReference>
<evidence type="ECO:0000259" key="1">
    <source>
        <dbReference type="Pfam" id="PF06452"/>
    </source>
</evidence>
<proteinExistence type="predicted"/>
<comment type="caution">
    <text evidence="2">The sequence shown here is derived from an EMBL/GenBank/DDBJ whole genome shotgun (WGS) entry which is preliminary data.</text>
</comment>
<evidence type="ECO:0000313" key="2">
    <source>
        <dbReference type="EMBL" id="MBU5673634.1"/>
    </source>
</evidence>
<accession>A0ABS6FU45</accession>
<dbReference type="InterPro" id="IPR010502">
    <property type="entry name" value="Carb-bd_dom_fam9"/>
</dbReference>
<sequence length="203" mass="23499">MNVPIYLCKQLVTDQSASIPWDQIAPVLLVDTVTGSLVKEPTEVRACWTTEAWHIQFRCKDSYAISHYENRDDPLYEQDVVEVFIDMVGEGGRYIEIEVSPFNVIFDAWIERGEDGRTEADTSWNMEQLETSVVLEESYGRIYELRLPWGDSAPAPVEGTEWRVNFYRIDEQPDGTREYQAWGPTGEVNFHIPSYFGRMQFVI</sequence>
<gene>
    <name evidence="2" type="ORF">KQJ23_17515</name>
</gene>
<name>A0ABS6FU45_9BACL</name>
<protein>
    <submittedName>
        <fullName evidence="2">Carbohydrate-binding family 9-like protein</fullName>
    </submittedName>
</protein>